<proteinExistence type="predicted"/>
<evidence type="ECO:0000256" key="1">
    <source>
        <dbReference type="SAM" id="Phobius"/>
    </source>
</evidence>
<dbReference type="AlphaFoldDB" id="A0A1E1KUP6"/>
<dbReference type="InterPro" id="IPR054707">
    <property type="entry name" value="DhpH_subs-bd"/>
</dbReference>
<keyword evidence="1" id="KW-0472">Membrane</keyword>
<evidence type="ECO:0000259" key="2">
    <source>
        <dbReference type="Pfam" id="PF22607"/>
    </source>
</evidence>
<name>A0A1E1KUP6_9HELO</name>
<feature type="transmembrane region" description="Helical" evidence="1">
    <location>
        <begin position="402"/>
        <end position="422"/>
    </location>
</feature>
<evidence type="ECO:0000313" key="3">
    <source>
        <dbReference type="EMBL" id="CZT01839.1"/>
    </source>
</evidence>
<accession>A0A1E1KUP6</accession>
<dbReference type="Gene3D" id="3.50.50.60">
    <property type="entry name" value="FAD/NAD(P)-binding domain"/>
    <property type="match status" value="1"/>
</dbReference>
<dbReference type="PANTHER" id="PTHR47469:SF2">
    <property type="entry name" value="OS06G0597600 PROTEIN"/>
    <property type="match status" value="1"/>
</dbReference>
<keyword evidence="1" id="KW-0812">Transmembrane</keyword>
<dbReference type="InterPro" id="IPR053212">
    <property type="entry name" value="DHP_3-monooxygenase"/>
</dbReference>
<dbReference type="SUPFAM" id="SSF51905">
    <property type="entry name" value="FAD/NAD(P)-binding domain"/>
    <property type="match status" value="1"/>
</dbReference>
<dbReference type="EMBL" id="FJUW01000023">
    <property type="protein sequence ID" value="CZT01839.1"/>
    <property type="molecule type" value="Genomic_DNA"/>
</dbReference>
<dbReference type="InParanoid" id="A0A1E1KUP6"/>
<dbReference type="SUPFAM" id="SSF54373">
    <property type="entry name" value="FAD-linked reductases, C-terminal domain"/>
    <property type="match status" value="1"/>
</dbReference>
<evidence type="ECO:0000313" key="4">
    <source>
        <dbReference type="Proteomes" id="UP000178129"/>
    </source>
</evidence>
<dbReference type="PANTHER" id="PTHR47469">
    <property type="entry name" value="MONOOXYGENASE-LIKE"/>
    <property type="match status" value="1"/>
</dbReference>
<feature type="domain" description="2,6-dihydroxypyridine 3-monooxygenase substrate binding" evidence="2">
    <location>
        <begin position="201"/>
        <end position="330"/>
    </location>
</feature>
<dbReference type="InterPro" id="IPR036188">
    <property type="entry name" value="FAD/NAD-bd_sf"/>
</dbReference>
<dbReference type="Pfam" id="PF22607">
    <property type="entry name" value="FAD_binding-like"/>
    <property type="match status" value="1"/>
</dbReference>
<keyword evidence="4" id="KW-1185">Reference proteome</keyword>
<gene>
    <name evidence="3" type="ORF">RCO7_03594</name>
</gene>
<dbReference type="STRING" id="914237.A0A1E1KUP6"/>
<comment type="caution">
    <text evidence="3">The sequence shown here is derived from an EMBL/GenBank/DDBJ whole genome shotgun (WGS) entry which is preliminary data.</text>
</comment>
<organism evidence="3 4">
    <name type="scientific">Rhynchosporium graminicola</name>
    <dbReference type="NCBI Taxonomy" id="2792576"/>
    <lineage>
        <taxon>Eukaryota</taxon>
        <taxon>Fungi</taxon>
        <taxon>Dikarya</taxon>
        <taxon>Ascomycota</taxon>
        <taxon>Pezizomycotina</taxon>
        <taxon>Leotiomycetes</taxon>
        <taxon>Helotiales</taxon>
        <taxon>Ploettnerulaceae</taxon>
        <taxon>Rhynchosporium</taxon>
    </lineage>
</organism>
<protein>
    <recommendedName>
        <fullName evidence="2">2,6-dihydroxypyridine 3-monooxygenase substrate binding domain-containing protein</fullName>
    </recommendedName>
</protein>
<dbReference type="Gene3D" id="3.30.9.60">
    <property type="match status" value="1"/>
</dbReference>
<keyword evidence="1" id="KW-1133">Transmembrane helix</keyword>
<sequence length="456" mass="50034">MALNSLLNGSTPDKTLKIIIIGGSNTGLINGIMLKHLGHDVHILEKNTQSERSDLAAGITTHADFDQFSKAHDLVDGPWCIDCPGIHFLNKEAAVTREVAKDFKMTSWGSIYHRLRANFDGLASGFCPNPPPRSEKDGTATFDLGKVVTKLTDTAKGVQVRFDDLINPQGHGTLTADLVILADGANSNLRGTLFPDLKREYVGYVAFRGTVLEAELSEKTKNAFSSKLTYFCWKNNYILLYIIPGAEGSLEPGSRLYNWVWYHPLEVASPDFTEIMTDTSGTLHRNTLPASSMNLTAWSKYKEIATSEMCAPFADVVQKATQPFITAVSDLACPRAVAMGGRLLIVGEALNLVRPHLALSTTASAKQALLLEKVFRGEISIEQWERQVLYEGRISRLQTNAYGIWLLYGAWSAVGWVVKLIGAMIGGYMPFSTLPPIPVKEEVNSKTDPGVSDIRN</sequence>
<reference evidence="4" key="1">
    <citation type="submission" date="2016-03" db="EMBL/GenBank/DDBJ databases">
        <authorList>
            <person name="Ploux O."/>
        </authorList>
    </citation>
    <scope>NUCLEOTIDE SEQUENCE [LARGE SCALE GENOMIC DNA]</scope>
    <source>
        <strain evidence="4">UK7</strain>
    </source>
</reference>
<dbReference type="Proteomes" id="UP000178129">
    <property type="component" value="Unassembled WGS sequence"/>
</dbReference>